<dbReference type="Proteomes" id="UP000823388">
    <property type="component" value="Chromosome 2N"/>
</dbReference>
<sequence>MGRNTYMLQFEHFLCAIQIKEQSTSTICCHKNRSRIMLHPRILIEITLPQILCSTCSVKATRGSKRFLAQFVNDQ</sequence>
<evidence type="ECO:0000313" key="1">
    <source>
        <dbReference type="EMBL" id="KAG2634674.1"/>
    </source>
</evidence>
<reference evidence="1" key="1">
    <citation type="submission" date="2020-05" db="EMBL/GenBank/DDBJ databases">
        <title>WGS assembly of Panicum virgatum.</title>
        <authorList>
            <person name="Lovell J.T."/>
            <person name="Jenkins J."/>
            <person name="Shu S."/>
            <person name="Juenger T.E."/>
            <person name="Schmutz J."/>
        </authorList>
    </citation>
    <scope>NUCLEOTIDE SEQUENCE</scope>
    <source>
        <strain evidence="1">AP13</strain>
    </source>
</reference>
<organism evidence="1 2">
    <name type="scientific">Panicum virgatum</name>
    <name type="common">Blackwell switchgrass</name>
    <dbReference type="NCBI Taxonomy" id="38727"/>
    <lineage>
        <taxon>Eukaryota</taxon>
        <taxon>Viridiplantae</taxon>
        <taxon>Streptophyta</taxon>
        <taxon>Embryophyta</taxon>
        <taxon>Tracheophyta</taxon>
        <taxon>Spermatophyta</taxon>
        <taxon>Magnoliopsida</taxon>
        <taxon>Liliopsida</taxon>
        <taxon>Poales</taxon>
        <taxon>Poaceae</taxon>
        <taxon>PACMAD clade</taxon>
        <taxon>Panicoideae</taxon>
        <taxon>Panicodae</taxon>
        <taxon>Paniceae</taxon>
        <taxon>Panicinae</taxon>
        <taxon>Panicum</taxon>
        <taxon>Panicum sect. Hiantes</taxon>
    </lineage>
</organism>
<dbReference type="EMBL" id="CM029040">
    <property type="protein sequence ID" value="KAG2634674.1"/>
    <property type="molecule type" value="Genomic_DNA"/>
</dbReference>
<proteinExistence type="predicted"/>
<protein>
    <submittedName>
        <fullName evidence="1">Uncharacterized protein</fullName>
    </submittedName>
</protein>
<evidence type="ECO:0000313" key="2">
    <source>
        <dbReference type="Proteomes" id="UP000823388"/>
    </source>
</evidence>
<dbReference type="AlphaFoldDB" id="A0A8T0VN40"/>
<keyword evidence="2" id="KW-1185">Reference proteome</keyword>
<accession>A0A8T0VN40</accession>
<comment type="caution">
    <text evidence="1">The sequence shown here is derived from an EMBL/GenBank/DDBJ whole genome shotgun (WGS) entry which is preliminary data.</text>
</comment>
<name>A0A8T0VN40_PANVG</name>
<gene>
    <name evidence="1" type="ORF">PVAP13_2NG306000</name>
</gene>